<keyword evidence="2" id="KW-1185">Reference proteome</keyword>
<gene>
    <name evidence="1" type="ORF">GMARGA_LOCUS34732</name>
</gene>
<name>A0ABN7WSW5_GIGMA</name>
<comment type="caution">
    <text evidence="1">The sequence shown here is derived from an EMBL/GenBank/DDBJ whole genome shotgun (WGS) entry which is preliminary data.</text>
</comment>
<dbReference type="Proteomes" id="UP000789901">
    <property type="component" value="Unassembled WGS sequence"/>
</dbReference>
<accession>A0ABN7WSW5</accession>
<evidence type="ECO:0000313" key="1">
    <source>
        <dbReference type="EMBL" id="CAG8840055.1"/>
    </source>
</evidence>
<evidence type="ECO:0000313" key="2">
    <source>
        <dbReference type="Proteomes" id="UP000789901"/>
    </source>
</evidence>
<sequence length="179" mass="20798">MITEENELVLDTVHNLKLFFVNPDNCMCHRTSKQRDIRTCFEKLMSFEISDEKSKNNTQKHTYRFNYNSLPLCRPAYLILCRINDYLLCTLQNHLQINGLTEHVHGNTGHLPASDLCEICASFKAKLFVAKQDINKYNKVQAKYNEYKKAQNVSYSPQQVGTIYFKSSFSVHIFGICKT</sequence>
<reference evidence="1 2" key="1">
    <citation type="submission" date="2021-06" db="EMBL/GenBank/DDBJ databases">
        <authorList>
            <person name="Kallberg Y."/>
            <person name="Tangrot J."/>
            <person name="Rosling A."/>
        </authorList>
    </citation>
    <scope>NUCLEOTIDE SEQUENCE [LARGE SCALE GENOMIC DNA]</scope>
    <source>
        <strain evidence="1 2">120-4 pot B 10/14</strain>
    </source>
</reference>
<organism evidence="1 2">
    <name type="scientific">Gigaspora margarita</name>
    <dbReference type="NCBI Taxonomy" id="4874"/>
    <lineage>
        <taxon>Eukaryota</taxon>
        <taxon>Fungi</taxon>
        <taxon>Fungi incertae sedis</taxon>
        <taxon>Mucoromycota</taxon>
        <taxon>Glomeromycotina</taxon>
        <taxon>Glomeromycetes</taxon>
        <taxon>Diversisporales</taxon>
        <taxon>Gigasporaceae</taxon>
        <taxon>Gigaspora</taxon>
    </lineage>
</organism>
<dbReference type="EMBL" id="CAJVQB010061909">
    <property type="protein sequence ID" value="CAG8840055.1"/>
    <property type="molecule type" value="Genomic_DNA"/>
</dbReference>
<proteinExistence type="predicted"/>
<protein>
    <submittedName>
        <fullName evidence="1">39554_t:CDS:1</fullName>
    </submittedName>
</protein>
<feature type="non-terminal residue" evidence="1">
    <location>
        <position position="179"/>
    </location>
</feature>